<feature type="coiled-coil region" evidence="1">
    <location>
        <begin position="161"/>
        <end position="194"/>
    </location>
</feature>
<keyword evidence="1" id="KW-0175">Coiled coil</keyword>
<dbReference type="Proteomes" id="UP000218418">
    <property type="component" value="Chromosome"/>
</dbReference>
<dbReference type="EMBL" id="AP018227">
    <property type="protein sequence ID" value="BAY87452.1"/>
    <property type="molecule type" value="Genomic_DNA"/>
</dbReference>
<organism evidence="2 3">
    <name type="scientific">Calothrix parasitica NIES-267</name>
    <dbReference type="NCBI Taxonomy" id="1973488"/>
    <lineage>
        <taxon>Bacteria</taxon>
        <taxon>Bacillati</taxon>
        <taxon>Cyanobacteriota</taxon>
        <taxon>Cyanophyceae</taxon>
        <taxon>Nostocales</taxon>
        <taxon>Calotrichaceae</taxon>
        <taxon>Calothrix</taxon>
    </lineage>
</organism>
<proteinExistence type="predicted"/>
<gene>
    <name evidence="2" type="ORF">NIES267_69740</name>
</gene>
<evidence type="ECO:0000313" key="3">
    <source>
        <dbReference type="Proteomes" id="UP000218418"/>
    </source>
</evidence>
<accession>A0A1Z4M1U2</accession>
<protein>
    <submittedName>
        <fullName evidence="2">Uncharacterized protein</fullName>
    </submittedName>
</protein>
<reference evidence="2 3" key="1">
    <citation type="submission" date="2017-06" db="EMBL/GenBank/DDBJ databases">
        <title>Genome sequencing of cyanobaciteial culture collection at National Institute for Environmental Studies (NIES).</title>
        <authorList>
            <person name="Hirose Y."/>
            <person name="Shimura Y."/>
            <person name="Fujisawa T."/>
            <person name="Nakamura Y."/>
            <person name="Kawachi M."/>
        </authorList>
    </citation>
    <scope>NUCLEOTIDE SEQUENCE [LARGE SCALE GENOMIC DNA]</scope>
    <source>
        <strain evidence="2 3">NIES-267</strain>
    </source>
</reference>
<dbReference type="AlphaFoldDB" id="A0A1Z4M1U2"/>
<evidence type="ECO:0000256" key="1">
    <source>
        <dbReference type="SAM" id="Coils"/>
    </source>
</evidence>
<name>A0A1Z4M1U2_9CYAN</name>
<keyword evidence="3" id="KW-1185">Reference proteome</keyword>
<sequence length="355" mass="41421">MESSLFWKLAKLRIQEVDSDTLDELGNRQYYKELLTSAKTAAKNETITDSALVSDINSTNFRASRHAILKLIKRWFDDEKSRLSEKSKKICLSSVREMGITQKLQSDFGIAPAKYVRNPHYRSSSQMHLFNKFDLELMIFTNPELSQRVDSVLERRQKRKAKNAVQMAAKQEQLAAQTKEQREIQNQVNRNEEAIFYIIYNTDFGIAELTSPEVIESTYTMLENPQDLISSWKEMINFIREDVSIYDDILDDLKQKYPDEDYDYLIESTLDKQYQLQFKEIHQNLAELFAQRMGISQYVVRIKHDCQNPLFGYLLADNNNKYVFLTSGGSISKVRKGKKSKLMDIHEYEHSTIVA</sequence>
<evidence type="ECO:0000313" key="2">
    <source>
        <dbReference type="EMBL" id="BAY87452.1"/>
    </source>
</evidence>